<feature type="transmembrane region" description="Helical" evidence="2">
    <location>
        <begin position="64"/>
        <end position="83"/>
    </location>
</feature>
<keyword evidence="2" id="KW-0472">Membrane</keyword>
<keyword evidence="2" id="KW-0812">Transmembrane</keyword>
<protein>
    <recommendedName>
        <fullName evidence="5">DUF2304 domain-containing protein</fullName>
    </recommendedName>
</protein>
<dbReference type="RefSeq" id="WP_119012910.1">
    <property type="nucleotide sequence ID" value="NZ_QXNC01000010.1"/>
</dbReference>
<reference evidence="3 4" key="1">
    <citation type="submission" date="2019-03" db="EMBL/GenBank/DDBJ databases">
        <title>Genomic Encyclopedia of Type Strains, Phase IV (KMG-IV): sequencing the most valuable type-strain genomes for metagenomic binning, comparative biology and taxonomic classification.</title>
        <authorList>
            <person name="Goeker M."/>
        </authorList>
    </citation>
    <scope>NUCLEOTIDE SEQUENCE [LARGE SCALE GENOMIC DNA]</scope>
    <source>
        <strain evidence="3 4">DSM 1837</strain>
    </source>
</reference>
<gene>
    <name evidence="3" type="ORF">EV674_10377</name>
</gene>
<dbReference type="EMBL" id="SLXH01000003">
    <property type="protein sequence ID" value="TCP19847.1"/>
    <property type="molecule type" value="Genomic_DNA"/>
</dbReference>
<evidence type="ECO:0000313" key="3">
    <source>
        <dbReference type="EMBL" id="TCP19847.1"/>
    </source>
</evidence>
<proteinExistence type="predicted"/>
<organism evidence="3 4">
    <name type="scientific">Simplicispira metamorpha</name>
    <dbReference type="NCBI Taxonomy" id="80881"/>
    <lineage>
        <taxon>Bacteria</taxon>
        <taxon>Pseudomonadati</taxon>
        <taxon>Pseudomonadota</taxon>
        <taxon>Betaproteobacteria</taxon>
        <taxon>Burkholderiales</taxon>
        <taxon>Comamonadaceae</taxon>
        <taxon>Simplicispira</taxon>
    </lineage>
</organism>
<dbReference type="AlphaFoldDB" id="A0A4R2NF20"/>
<feature type="transmembrane region" description="Helical" evidence="2">
    <location>
        <begin position="6"/>
        <end position="23"/>
    </location>
</feature>
<accession>A0A4R2NF20</accession>
<dbReference type="Pfam" id="PF10066">
    <property type="entry name" value="DUF2304"/>
    <property type="match status" value="1"/>
</dbReference>
<keyword evidence="2" id="KW-1133">Transmembrane helix</keyword>
<name>A0A4R2NF20_9BURK</name>
<keyword evidence="4" id="KW-1185">Reference proteome</keyword>
<evidence type="ECO:0008006" key="5">
    <source>
        <dbReference type="Google" id="ProtNLM"/>
    </source>
</evidence>
<evidence type="ECO:0000256" key="1">
    <source>
        <dbReference type="SAM" id="MobiDB-lite"/>
    </source>
</evidence>
<dbReference type="InterPro" id="IPR019277">
    <property type="entry name" value="DUF2304"/>
</dbReference>
<feature type="transmembrane region" description="Helical" evidence="2">
    <location>
        <begin position="30"/>
        <end position="52"/>
    </location>
</feature>
<comment type="caution">
    <text evidence="3">The sequence shown here is derived from an EMBL/GenBank/DDBJ whole genome shotgun (WGS) entry which is preliminary data.</text>
</comment>
<feature type="region of interest" description="Disordered" evidence="1">
    <location>
        <begin position="120"/>
        <end position="140"/>
    </location>
</feature>
<evidence type="ECO:0000256" key="2">
    <source>
        <dbReference type="SAM" id="Phobius"/>
    </source>
</evidence>
<dbReference type="Proteomes" id="UP000295182">
    <property type="component" value="Unassembled WGS sequence"/>
</dbReference>
<evidence type="ECO:0000313" key="4">
    <source>
        <dbReference type="Proteomes" id="UP000295182"/>
    </source>
</evidence>
<sequence>MATLQITTTLLGLGLAVVILLLVRRDHLYLLHGLFWVAVAGAAALLGAWPGLIDRLASVVGISYPPALLLLLACVVLLVKALHTDMDNTRIERDVRRLNQRLALLEADLALAGHTLPPGTEASAPASAGTTATAHPADNA</sequence>